<gene>
    <name evidence="1" type="ORF">PCON_10691</name>
</gene>
<name>U4LAY1_PYROM</name>
<dbReference type="Proteomes" id="UP000018144">
    <property type="component" value="Unassembled WGS sequence"/>
</dbReference>
<evidence type="ECO:0000313" key="2">
    <source>
        <dbReference type="Proteomes" id="UP000018144"/>
    </source>
</evidence>
<keyword evidence="2" id="KW-1185">Reference proteome</keyword>
<organism evidence="1 2">
    <name type="scientific">Pyronema omphalodes (strain CBS 100304)</name>
    <name type="common">Pyronema confluens</name>
    <dbReference type="NCBI Taxonomy" id="1076935"/>
    <lineage>
        <taxon>Eukaryota</taxon>
        <taxon>Fungi</taxon>
        <taxon>Dikarya</taxon>
        <taxon>Ascomycota</taxon>
        <taxon>Pezizomycotina</taxon>
        <taxon>Pezizomycetes</taxon>
        <taxon>Pezizales</taxon>
        <taxon>Pyronemataceae</taxon>
        <taxon>Pyronema</taxon>
    </lineage>
</organism>
<proteinExistence type="predicted"/>
<evidence type="ECO:0000313" key="1">
    <source>
        <dbReference type="EMBL" id="CCX11097.1"/>
    </source>
</evidence>
<dbReference type="EMBL" id="HF935591">
    <property type="protein sequence ID" value="CCX11097.1"/>
    <property type="molecule type" value="Genomic_DNA"/>
</dbReference>
<protein>
    <submittedName>
        <fullName evidence="1">Uncharacterized protein</fullName>
    </submittedName>
</protein>
<sequence>MDENRNKPRLRKKSNIKTDCKWAVILAKHCYPSGPMKGQRMPAWTFKARCLEHNHPLQADPFEYIQHMHIHPLNKMPKKLEASTSNTGIVDAEDLSLNVARPTETSTASTEIGDAEYNISAEGERRLLPSLSTTRLWTTEHPCTVPKL</sequence>
<dbReference type="AlphaFoldDB" id="U4LAY1"/>
<reference evidence="1 2" key="1">
    <citation type="journal article" date="2013" name="PLoS Genet.">
        <title>The genome and development-dependent transcriptomes of Pyronema confluens: a window into fungal evolution.</title>
        <authorList>
            <person name="Traeger S."/>
            <person name="Altegoer F."/>
            <person name="Freitag M."/>
            <person name="Gabaldon T."/>
            <person name="Kempken F."/>
            <person name="Kumar A."/>
            <person name="Marcet-Houben M."/>
            <person name="Poggeler S."/>
            <person name="Stajich J.E."/>
            <person name="Nowrousian M."/>
        </authorList>
    </citation>
    <scope>NUCLEOTIDE SEQUENCE [LARGE SCALE GENOMIC DNA]</scope>
    <source>
        <strain evidence="2">CBS 100304</strain>
        <tissue evidence="1">Vegetative mycelium</tissue>
    </source>
</reference>
<accession>U4LAY1</accession>
<dbReference type="OrthoDB" id="5414341at2759"/>